<gene>
    <name evidence="1" type="ORF">VFH_IV132400</name>
</gene>
<keyword evidence="2" id="KW-1185">Reference proteome</keyword>
<dbReference type="EMBL" id="OX451739">
    <property type="protein sequence ID" value="CAI8609419.1"/>
    <property type="molecule type" value="Genomic_DNA"/>
</dbReference>
<sequence length="111" mass="12383">MKDSTVRLLGNNQALENNRWGANAGLQYGYWTTDQPGLSEDINQVIGKTRITRFLATVGLPGIDNRVIGKVKQLADIEGAETSRLPSEVTIVARSLVRWLRNELTEEDDRS</sequence>
<name>A0AAV1AG23_VICFA</name>
<accession>A0AAV1AG23</accession>
<dbReference type="AlphaFoldDB" id="A0AAV1AG23"/>
<dbReference type="Proteomes" id="UP001157006">
    <property type="component" value="Chromosome 4"/>
</dbReference>
<protein>
    <submittedName>
        <fullName evidence="1">Uncharacterized protein</fullName>
    </submittedName>
</protein>
<proteinExistence type="predicted"/>
<organism evidence="1 2">
    <name type="scientific">Vicia faba</name>
    <name type="common">Broad bean</name>
    <name type="synonym">Faba vulgaris</name>
    <dbReference type="NCBI Taxonomy" id="3906"/>
    <lineage>
        <taxon>Eukaryota</taxon>
        <taxon>Viridiplantae</taxon>
        <taxon>Streptophyta</taxon>
        <taxon>Embryophyta</taxon>
        <taxon>Tracheophyta</taxon>
        <taxon>Spermatophyta</taxon>
        <taxon>Magnoliopsida</taxon>
        <taxon>eudicotyledons</taxon>
        <taxon>Gunneridae</taxon>
        <taxon>Pentapetalae</taxon>
        <taxon>rosids</taxon>
        <taxon>fabids</taxon>
        <taxon>Fabales</taxon>
        <taxon>Fabaceae</taxon>
        <taxon>Papilionoideae</taxon>
        <taxon>50 kb inversion clade</taxon>
        <taxon>NPAAA clade</taxon>
        <taxon>Hologalegina</taxon>
        <taxon>IRL clade</taxon>
        <taxon>Fabeae</taxon>
        <taxon>Vicia</taxon>
    </lineage>
</organism>
<reference evidence="1 2" key="1">
    <citation type="submission" date="2023-01" db="EMBL/GenBank/DDBJ databases">
        <authorList>
            <person name="Kreplak J."/>
        </authorList>
    </citation>
    <scope>NUCLEOTIDE SEQUENCE [LARGE SCALE GENOMIC DNA]</scope>
</reference>
<evidence type="ECO:0000313" key="1">
    <source>
        <dbReference type="EMBL" id="CAI8609419.1"/>
    </source>
</evidence>
<evidence type="ECO:0000313" key="2">
    <source>
        <dbReference type="Proteomes" id="UP001157006"/>
    </source>
</evidence>